<protein>
    <submittedName>
        <fullName evidence="3">Uncharacterized protein</fullName>
    </submittedName>
</protein>
<dbReference type="EMBL" id="PTJD01000012">
    <property type="protein sequence ID" value="PPK92861.1"/>
    <property type="molecule type" value="Genomic_DNA"/>
</dbReference>
<evidence type="ECO:0000256" key="2">
    <source>
        <dbReference type="SAM" id="Phobius"/>
    </source>
</evidence>
<dbReference type="Proteomes" id="UP000239485">
    <property type="component" value="Unassembled WGS sequence"/>
</dbReference>
<accession>A0A2S6IF77</accession>
<dbReference type="OrthoDB" id="7874428at2"/>
<keyword evidence="2" id="KW-1133">Transmembrane helix</keyword>
<reference evidence="3 4" key="1">
    <citation type="submission" date="2018-02" db="EMBL/GenBank/DDBJ databases">
        <title>Genomic Encyclopedia of Archaeal and Bacterial Type Strains, Phase II (KMG-II): from individual species to whole genera.</title>
        <authorList>
            <person name="Goeker M."/>
        </authorList>
    </citation>
    <scope>NUCLEOTIDE SEQUENCE [LARGE SCALE GENOMIC DNA]</scope>
    <source>
        <strain evidence="3 4">DSM 22857</strain>
    </source>
</reference>
<gene>
    <name evidence="3" type="ORF">CLV92_11234</name>
</gene>
<proteinExistence type="predicted"/>
<comment type="caution">
    <text evidence="3">The sequence shown here is derived from an EMBL/GenBank/DDBJ whole genome shotgun (WGS) entry which is preliminary data.</text>
</comment>
<feature type="transmembrane region" description="Helical" evidence="2">
    <location>
        <begin position="169"/>
        <end position="187"/>
    </location>
</feature>
<evidence type="ECO:0000256" key="1">
    <source>
        <dbReference type="SAM" id="MobiDB-lite"/>
    </source>
</evidence>
<evidence type="ECO:0000313" key="3">
    <source>
        <dbReference type="EMBL" id="PPK92861.1"/>
    </source>
</evidence>
<evidence type="ECO:0000313" key="4">
    <source>
        <dbReference type="Proteomes" id="UP000239485"/>
    </source>
</evidence>
<feature type="region of interest" description="Disordered" evidence="1">
    <location>
        <begin position="196"/>
        <end position="217"/>
    </location>
</feature>
<dbReference type="AlphaFoldDB" id="A0A2S6IF77"/>
<sequence>MSPQLPAPAEQSEQAQQASIPAPRVPARAAEAPPAPAPVEVSLLGPYLGYIGYFVGAGLISGGIVHYPINPGHYLLLAAVGAAAFLGATVLNEIVLTTTRLGRAAVVRLVASSLVLSLGIGMLSGGIAHFLDFPVRSAVLVPLGILCSFVAFAVRNATSPLRVVVSRTGAGVAVLAAVTFLALQAYAGHLLAHGGGGHGHGEETTTQSTEVGGDAHH</sequence>
<organism evidence="3 4">
    <name type="scientific">Kineococcus xinjiangensis</name>
    <dbReference type="NCBI Taxonomy" id="512762"/>
    <lineage>
        <taxon>Bacteria</taxon>
        <taxon>Bacillati</taxon>
        <taxon>Actinomycetota</taxon>
        <taxon>Actinomycetes</taxon>
        <taxon>Kineosporiales</taxon>
        <taxon>Kineosporiaceae</taxon>
        <taxon>Kineococcus</taxon>
    </lineage>
</organism>
<keyword evidence="4" id="KW-1185">Reference proteome</keyword>
<keyword evidence="2" id="KW-0472">Membrane</keyword>
<feature type="transmembrane region" description="Helical" evidence="2">
    <location>
        <begin position="47"/>
        <end position="69"/>
    </location>
</feature>
<feature type="transmembrane region" description="Helical" evidence="2">
    <location>
        <begin position="137"/>
        <end position="157"/>
    </location>
</feature>
<feature type="transmembrane region" description="Helical" evidence="2">
    <location>
        <begin position="109"/>
        <end position="131"/>
    </location>
</feature>
<feature type="region of interest" description="Disordered" evidence="1">
    <location>
        <begin position="1"/>
        <end position="31"/>
    </location>
</feature>
<dbReference type="RefSeq" id="WP_104434206.1">
    <property type="nucleotide sequence ID" value="NZ_PTJD01000012.1"/>
</dbReference>
<keyword evidence="2" id="KW-0812">Transmembrane</keyword>
<feature type="transmembrane region" description="Helical" evidence="2">
    <location>
        <begin position="75"/>
        <end position="97"/>
    </location>
</feature>
<name>A0A2S6IF77_9ACTN</name>